<gene>
    <name evidence="10" type="ORF">CcCBS67573_g03710</name>
</gene>
<comment type="subcellular location">
    <subcellularLocation>
        <location evidence="1">Membrane</location>
        <topology evidence="1">Multi-pass membrane protein</topology>
    </subcellularLocation>
</comment>
<comment type="similarity">
    <text evidence="2">Belongs to the oligopeptide OPT transporter family.</text>
</comment>
<feature type="transmembrane region" description="Helical" evidence="9">
    <location>
        <begin position="686"/>
        <end position="704"/>
    </location>
</feature>
<evidence type="ECO:0000256" key="3">
    <source>
        <dbReference type="ARBA" id="ARBA00022448"/>
    </source>
</evidence>
<evidence type="ECO:0000256" key="8">
    <source>
        <dbReference type="ARBA" id="ARBA00023136"/>
    </source>
</evidence>
<dbReference type="OrthoDB" id="9986677at2759"/>
<name>A0A507FHC2_9FUNG</name>
<proteinExistence type="inferred from homology"/>
<keyword evidence="8 9" id="KW-0472">Membrane</keyword>
<feature type="transmembrane region" description="Helical" evidence="9">
    <location>
        <begin position="649"/>
        <end position="665"/>
    </location>
</feature>
<evidence type="ECO:0000256" key="5">
    <source>
        <dbReference type="ARBA" id="ARBA00022856"/>
    </source>
</evidence>
<dbReference type="Pfam" id="PF03169">
    <property type="entry name" value="OPT"/>
    <property type="match status" value="1"/>
</dbReference>
<accession>A0A507FHC2</accession>
<dbReference type="InterPro" id="IPR004648">
    <property type="entry name" value="Oligpept_transpt"/>
</dbReference>
<dbReference type="AlphaFoldDB" id="A0A507FHC2"/>
<dbReference type="GO" id="GO:0015031">
    <property type="term" value="P:protein transport"/>
    <property type="evidence" value="ECO:0007669"/>
    <property type="project" value="UniProtKB-KW"/>
</dbReference>
<evidence type="ECO:0000256" key="4">
    <source>
        <dbReference type="ARBA" id="ARBA00022692"/>
    </source>
</evidence>
<feature type="transmembrane region" description="Helical" evidence="9">
    <location>
        <begin position="155"/>
        <end position="176"/>
    </location>
</feature>
<feature type="transmembrane region" description="Helical" evidence="9">
    <location>
        <begin position="530"/>
        <end position="549"/>
    </location>
</feature>
<dbReference type="InterPro" id="IPR004813">
    <property type="entry name" value="OPT"/>
</dbReference>
<keyword evidence="3" id="KW-0813">Transport</keyword>
<keyword evidence="6" id="KW-0653">Protein transport</keyword>
<sequence>MTVVAPAETKAEFAAAHPEQEEKDGLDLSNEIVDDYGVGMVANIVSLEDDPDAPVLTFRYFVLSLLLSMFAGTLGQIYYFKPQTLVVSTLFLQLFGYFGGVLMAKILPAGFFNPGSFNKKEHALITVTASTAATAALATELVAVEYLYYDNLLPHWIGILLVLSSQLIGYGFAGLFRETLVYPRATYYPSLLAQVSLYENLHSGAGISKHMTKYFFTIVAVIFVYEWLPNWIAPSLIGFSIICITTGSQKNPVLTNIFGGINNNEGMGMFAFCFDWNNISSNTLTWPWVTQVNYMIGVACCCIFMPYLYYTNTWNAKTFPFMGQSLYDNQGNDYDQTLILDANHNLNNTALQELGVPFLASSNAWYYLGSNLSVTAGVVHILLYHWKELVEGFKNTFSKKGESTNTDPYYTVMLKYNEVPMWWYLTVLGVFFGVGLFITQYNKSGLDWYFFIIALCLSAFFIFLCGFISATTGFGINVQTIIQLIGGFIKPGNPVSNMYFTLYGYNATSQANAMLADLKLGQYMKIPPRCVFFAQLFGATVGSIFNYMITVSIMTQQSDILLSANGSPQWSGQNIQGFNTLAVSWGALGKQMYGVGATYEWVSYAFILGFFLPLPFYLLHRFFPKIGFNYINFAILPWFFGYLSVGTNTSIMTAMIIGVFTQFYLRRYKPNIFNKYQYITSAALDAGTQFCVFFVTLLVQGAIYKPVDFPIWWLNPDPSGIWFPDGCYNAANDVPPANTTESR</sequence>
<keyword evidence="11" id="KW-1185">Reference proteome</keyword>
<feature type="transmembrane region" description="Helical" evidence="9">
    <location>
        <begin position="421"/>
        <end position="441"/>
    </location>
</feature>
<feature type="transmembrane region" description="Helical" evidence="9">
    <location>
        <begin position="292"/>
        <end position="310"/>
    </location>
</feature>
<dbReference type="EMBL" id="QEAP01000098">
    <property type="protein sequence ID" value="TPX75035.1"/>
    <property type="molecule type" value="Genomic_DNA"/>
</dbReference>
<reference evidence="10 11" key="1">
    <citation type="journal article" date="2019" name="Sci. Rep.">
        <title>Comparative genomics of chytrid fungi reveal insights into the obligate biotrophic and pathogenic lifestyle of Synchytrium endobioticum.</title>
        <authorList>
            <person name="van de Vossenberg B.T.L.H."/>
            <person name="Warris S."/>
            <person name="Nguyen H.D.T."/>
            <person name="van Gent-Pelzer M.P.E."/>
            <person name="Joly D.L."/>
            <person name="van de Geest H.C."/>
            <person name="Bonants P.J.M."/>
            <person name="Smith D.S."/>
            <person name="Levesque C.A."/>
            <person name="van der Lee T.A.J."/>
        </authorList>
    </citation>
    <scope>NUCLEOTIDE SEQUENCE [LARGE SCALE GENOMIC DNA]</scope>
    <source>
        <strain evidence="10 11">CBS 675.73</strain>
    </source>
</reference>
<dbReference type="Proteomes" id="UP000320333">
    <property type="component" value="Unassembled WGS sequence"/>
</dbReference>
<protein>
    <recommendedName>
        <fullName evidence="12">OPT family small oligopeptide transporter</fullName>
    </recommendedName>
</protein>
<feature type="transmembrane region" description="Helical" evidence="9">
    <location>
        <begin position="124"/>
        <end position="149"/>
    </location>
</feature>
<evidence type="ECO:0000313" key="11">
    <source>
        <dbReference type="Proteomes" id="UP000320333"/>
    </source>
</evidence>
<organism evidence="10 11">
    <name type="scientific">Chytriomyces confervae</name>
    <dbReference type="NCBI Taxonomy" id="246404"/>
    <lineage>
        <taxon>Eukaryota</taxon>
        <taxon>Fungi</taxon>
        <taxon>Fungi incertae sedis</taxon>
        <taxon>Chytridiomycota</taxon>
        <taxon>Chytridiomycota incertae sedis</taxon>
        <taxon>Chytridiomycetes</taxon>
        <taxon>Chytridiales</taxon>
        <taxon>Chytriomycetaceae</taxon>
        <taxon>Chytriomyces</taxon>
    </lineage>
</organism>
<evidence type="ECO:0000256" key="9">
    <source>
        <dbReference type="SAM" id="Phobius"/>
    </source>
</evidence>
<keyword evidence="7 9" id="KW-1133">Transmembrane helix</keyword>
<comment type="caution">
    <text evidence="10">The sequence shown here is derived from an EMBL/GenBank/DDBJ whole genome shotgun (WGS) entry which is preliminary data.</text>
</comment>
<feature type="transmembrane region" description="Helical" evidence="9">
    <location>
        <begin position="601"/>
        <end position="619"/>
    </location>
</feature>
<evidence type="ECO:0000256" key="1">
    <source>
        <dbReference type="ARBA" id="ARBA00004141"/>
    </source>
</evidence>
<feature type="transmembrane region" description="Helical" evidence="9">
    <location>
        <begin position="364"/>
        <end position="386"/>
    </location>
</feature>
<keyword evidence="5" id="KW-0571">Peptide transport</keyword>
<feature type="transmembrane region" description="Helical" evidence="9">
    <location>
        <begin position="448"/>
        <end position="470"/>
    </location>
</feature>
<feature type="transmembrane region" description="Helical" evidence="9">
    <location>
        <begin position="60"/>
        <end position="79"/>
    </location>
</feature>
<evidence type="ECO:0000256" key="7">
    <source>
        <dbReference type="ARBA" id="ARBA00022989"/>
    </source>
</evidence>
<evidence type="ECO:0000256" key="2">
    <source>
        <dbReference type="ARBA" id="ARBA00008807"/>
    </source>
</evidence>
<feature type="transmembrane region" description="Helical" evidence="9">
    <location>
        <begin position="91"/>
        <end position="112"/>
    </location>
</feature>
<evidence type="ECO:0008006" key="12">
    <source>
        <dbReference type="Google" id="ProtNLM"/>
    </source>
</evidence>
<feature type="transmembrane region" description="Helical" evidence="9">
    <location>
        <begin position="211"/>
        <end position="228"/>
    </location>
</feature>
<keyword evidence="4 9" id="KW-0812">Transmembrane</keyword>
<dbReference type="GO" id="GO:0035673">
    <property type="term" value="F:oligopeptide transmembrane transporter activity"/>
    <property type="evidence" value="ECO:0007669"/>
    <property type="project" value="InterPro"/>
</dbReference>
<evidence type="ECO:0000256" key="6">
    <source>
        <dbReference type="ARBA" id="ARBA00022927"/>
    </source>
</evidence>
<evidence type="ECO:0000313" key="10">
    <source>
        <dbReference type="EMBL" id="TPX75035.1"/>
    </source>
</evidence>
<dbReference type="GO" id="GO:0016020">
    <property type="term" value="C:membrane"/>
    <property type="evidence" value="ECO:0007669"/>
    <property type="project" value="UniProtKB-SubCell"/>
</dbReference>
<dbReference type="NCBIfam" id="TIGR00728">
    <property type="entry name" value="OPT_sfam"/>
    <property type="match status" value="1"/>
</dbReference>
<dbReference type="PANTHER" id="PTHR22601">
    <property type="entry name" value="ISP4 LIKE PROTEIN"/>
    <property type="match status" value="1"/>
</dbReference>